<sequence length="166" mass="18228">MMNWADWVILAIVLISSLMSLRRGFVREAVSLATWVAAFIVGRLFYEVLAEIVAGYFNAAPSVHQLVAFLILFIATLIVGNLIGALIGSLVKLTGLSATDRVLGVGFGALRGGLVVVIMLVLIKMTPAIEDPWWRESVLIPHFLVMETWSRDMARDIGQMIWQAGS</sequence>
<gene>
    <name evidence="6" type="ORF">ADINL_3061</name>
</gene>
<dbReference type="EMBL" id="JMSZ01000042">
    <property type="protein sequence ID" value="KDE38606.1"/>
    <property type="molecule type" value="Genomic_DNA"/>
</dbReference>
<keyword evidence="4 5" id="KW-0472">Membrane</keyword>
<protein>
    <submittedName>
        <fullName evidence="6">Colicin V production protein</fullName>
    </submittedName>
</protein>
<dbReference type="GO" id="GO:0009403">
    <property type="term" value="P:toxin biosynthetic process"/>
    <property type="evidence" value="ECO:0007669"/>
    <property type="project" value="InterPro"/>
</dbReference>
<evidence type="ECO:0000313" key="7">
    <source>
        <dbReference type="Proteomes" id="UP000027318"/>
    </source>
</evidence>
<dbReference type="AlphaFoldDB" id="A0A063Y1E9"/>
<evidence type="ECO:0000256" key="5">
    <source>
        <dbReference type="SAM" id="Phobius"/>
    </source>
</evidence>
<evidence type="ECO:0000256" key="1">
    <source>
        <dbReference type="ARBA" id="ARBA00004141"/>
    </source>
</evidence>
<evidence type="ECO:0000313" key="6">
    <source>
        <dbReference type="EMBL" id="KDE38606.1"/>
    </source>
</evidence>
<dbReference type="PANTHER" id="PTHR36926:SF1">
    <property type="entry name" value="COLICIN V PRODUCTION PROTEIN"/>
    <property type="match status" value="1"/>
</dbReference>
<accession>A0A063Y1E9</accession>
<dbReference type="PATRIC" id="fig|267850.7.peg.3012"/>
<comment type="caution">
    <text evidence="6">The sequence shown here is derived from an EMBL/GenBank/DDBJ whole genome shotgun (WGS) entry which is preliminary data.</text>
</comment>
<feature type="transmembrane region" description="Helical" evidence="5">
    <location>
        <begin position="66"/>
        <end position="90"/>
    </location>
</feature>
<feature type="transmembrane region" description="Helical" evidence="5">
    <location>
        <begin position="102"/>
        <end position="123"/>
    </location>
</feature>
<dbReference type="RefSeq" id="WP_338036402.1">
    <property type="nucleotide sequence ID" value="NZ_JBKBNO010000003.1"/>
</dbReference>
<keyword evidence="3 5" id="KW-1133">Transmembrane helix</keyword>
<evidence type="ECO:0000256" key="4">
    <source>
        <dbReference type="ARBA" id="ARBA00023136"/>
    </source>
</evidence>
<proteinExistence type="predicted"/>
<dbReference type="Pfam" id="PF02674">
    <property type="entry name" value="Colicin_V"/>
    <property type="match status" value="1"/>
</dbReference>
<evidence type="ECO:0000256" key="2">
    <source>
        <dbReference type="ARBA" id="ARBA00022692"/>
    </source>
</evidence>
<keyword evidence="2 5" id="KW-0812">Transmembrane</keyword>
<evidence type="ECO:0000256" key="3">
    <source>
        <dbReference type="ARBA" id="ARBA00022989"/>
    </source>
</evidence>
<keyword evidence="7" id="KW-1185">Reference proteome</keyword>
<organism evidence="6 7">
    <name type="scientific">Nitrincola lacisaponensis</name>
    <dbReference type="NCBI Taxonomy" id="267850"/>
    <lineage>
        <taxon>Bacteria</taxon>
        <taxon>Pseudomonadati</taxon>
        <taxon>Pseudomonadota</taxon>
        <taxon>Gammaproteobacteria</taxon>
        <taxon>Oceanospirillales</taxon>
        <taxon>Oceanospirillaceae</taxon>
        <taxon>Nitrincola</taxon>
    </lineage>
</organism>
<feature type="transmembrane region" description="Helical" evidence="5">
    <location>
        <begin position="32"/>
        <end position="54"/>
    </location>
</feature>
<comment type="subcellular location">
    <subcellularLocation>
        <location evidence="1">Membrane</location>
        <topology evidence="1">Multi-pass membrane protein</topology>
    </subcellularLocation>
</comment>
<reference evidence="6 7" key="1">
    <citation type="journal article" date="2005" name="Int. J. Syst. Evol. Microbiol.">
        <title>Nitrincola lacisaponensis gen. nov., sp. nov., a novel alkaliphilic bacterium isolated from an alkaline, saline lake.</title>
        <authorList>
            <person name="Dimitriu P.A."/>
            <person name="Shukla S.K."/>
            <person name="Conradt J."/>
            <person name="Marquez M.C."/>
            <person name="Ventosa A."/>
            <person name="Maglia A."/>
            <person name="Peyton B.M."/>
            <person name="Pinkart H.C."/>
            <person name="Mormile M.R."/>
        </authorList>
    </citation>
    <scope>NUCLEOTIDE SEQUENCE [LARGE SCALE GENOMIC DNA]</scope>
    <source>
        <strain evidence="6 7">4CA</strain>
    </source>
</reference>
<dbReference type="InterPro" id="IPR052719">
    <property type="entry name" value="CvpA-like"/>
</dbReference>
<dbReference type="Proteomes" id="UP000027318">
    <property type="component" value="Unassembled WGS sequence"/>
</dbReference>
<dbReference type="STRING" id="267850.ADINL_3061"/>
<dbReference type="InterPro" id="IPR003825">
    <property type="entry name" value="Colicin-V_CvpA"/>
</dbReference>
<dbReference type="GO" id="GO:0016020">
    <property type="term" value="C:membrane"/>
    <property type="evidence" value="ECO:0007669"/>
    <property type="project" value="UniProtKB-SubCell"/>
</dbReference>
<dbReference type="PANTHER" id="PTHR36926">
    <property type="entry name" value="COLICIN V PRODUCTION PROTEIN"/>
    <property type="match status" value="1"/>
</dbReference>
<name>A0A063Y1E9_9GAMM</name>